<dbReference type="Gene3D" id="3.40.605.10">
    <property type="entry name" value="Aldehyde Dehydrogenase, Chain A, domain 1"/>
    <property type="match status" value="1"/>
</dbReference>
<protein>
    <submittedName>
        <fullName evidence="5">Aldehyde dehydrogenase 9 family member A1</fullName>
    </submittedName>
</protein>
<name>A0A8C5J4J6_JUNHY</name>
<dbReference type="InterPro" id="IPR016161">
    <property type="entry name" value="Ald_DH/histidinol_DH"/>
</dbReference>
<evidence type="ECO:0000256" key="2">
    <source>
        <dbReference type="PROSITE-ProRule" id="PRU10007"/>
    </source>
</evidence>
<dbReference type="InterPro" id="IPR029510">
    <property type="entry name" value="Ald_DH_CS_GLU"/>
</dbReference>
<accession>A0A8C5J4J6</accession>
<dbReference type="Gene3D" id="3.40.309.10">
    <property type="entry name" value="Aldehyde Dehydrogenase, Chain A, domain 2"/>
    <property type="match status" value="1"/>
</dbReference>
<dbReference type="PROSITE" id="PS00687">
    <property type="entry name" value="ALDEHYDE_DEHYDR_GLU"/>
    <property type="match status" value="1"/>
</dbReference>
<dbReference type="Proteomes" id="UP000694408">
    <property type="component" value="Unplaced"/>
</dbReference>
<evidence type="ECO:0000256" key="3">
    <source>
        <dbReference type="RuleBase" id="RU003345"/>
    </source>
</evidence>
<dbReference type="InterPro" id="IPR016163">
    <property type="entry name" value="Ald_DH_C"/>
</dbReference>
<dbReference type="Ensembl" id="ENSJHYT00000016647.1">
    <property type="protein sequence ID" value="ENSJHYP00000013775.1"/>
    <property type="gene ID" value="ENSJHYG00000010527.1"/>
</dbReference>
<dbReference type="SUPFAM" id="SSF53720">
    <property type="entry name" value="ALDH-like"/>
    <property type="match status" value="1"/>
</dbReference>
<proteinExistence type="inferred from homology"/>
<organism evidence="5 6">
    <name type="scientific">Junco hyemalis</name>
    <name type="common">Dark-eyed junco</name>
    <dbReference type="NCBI Taxonomy" id="40217"/>
    <lineage>
        <taxon>Eukaryota</taxon>
        <taxon>Metazoa</taxon>
        <taxon>Chordata</taxon>
        <taxon>Craniata</taxon>
        <taxon>Vertebrata</taxon>
        <taxon>Euteleostomi</taxon>
        <taxon>Archelosauria</taxon>
        <taxon>Archosauria</taxon>
        <taxon>Dinosauria</taxon>
        <taxon>Saurischia</taxon>
        <taxon>Theropoda</taxon>
        <taxon>Coelurosauria</taxon>
        <taxon>Aves</taxon>
        <taxon>Neognathae</taxon>
        <taxon>Neoaves</taxon>
        <taxon>Telluraves</taxon>
        <taxon>Australaves</taxon>
        <taxon>Passeriformes</taxon>
        <taxon>Passerellidae</taxon>
        <taxon>Junco</taxon>
    </lineage>
</organism>
<dbReference type="AlphaFoldDB" id="A0A8C5J4J6"/>
<comment type="similarity">
    <text evidence="3">Belongs to the aldehyde dehydrogenase family.</text>
</comment>
<dbReference type="GO" id="GO:0016620">
    <property type="term" value="F:oxidoreductase activity, acting on the aldehyde or oxo group of donors, NAD or NADP as acceptor"/>
    <property type="evidence" value="ECO:0007669"/>
    <property type="project" value="InterPro"/>
</dbReference>
<reference evidence="5" key="1">
    <citation type="submission" date="2025-08" db="UniProtKB">
        <authorList>
            <consortium name="Ensembl"/>
        </authorList>
    </citation>
    <scope>IDENTIFICATION</scope>
</reference>
<keyword evidence="6" id="KW-1185">Reference proteome</keyword>
<reference evidence="5" key="2">
    <citation type="submission" date="2025-09" db="UniProtKB">
        <authorList>
            <consortium name="Ensembl"/>
        </authorList>
    </citation>
    <scope>IDENTIFICATION</scope>
</reference>
<sequence>MLAQSRLPSLLLQLPRLRSVAPGLATMSSATGTLTVQQPLNYRAGARVQPADGGQLEEVFEPATGRVLCKLPCSGEKEVDLAVQSAKAAFKIWSQMSGMERCRVMLEAARIIREQREEIATMETINNGKSIFEARVDIDISWQCLEYYAGLAGSLAGEHIQLPGGSFGYTRREPLGVCVGIGAWNYPFQIACWKSGPALACGNAMVFKPSPFTPISVVRLAEIFTEAGVPKGLFNVVQGGAATGQLLCQHPDVAKISFTGSVPTGMKIMEMAAKGIKPVTLELGGKSPLIIFSDADLENAVKGALMANFLTQGEVCCNGTRVFVERKILDTFTKEVVKRTQKIKIGDPLLEDTRMGALINRPHLNRVQGFIKQAKEQGYPEGSQGSGCSQGWDVLHQQLQRQPSGAAFWGIQVLRIWQGERPGSHRVLLAAEDCLCGDGGCGVCVLVPLGPVRAASGSSLLPARDVDHVHSNKVPTVVSARGEAELEQRLTTLLLQGGLDTQGSALLDSGKLRAGGTNLALGSSSCSHRGVTRGLAVARLPRLCALIPIAFHPPSASLLA</sequence>
<evidence type="ECO:0000256" key="1">
    <source>
        <dbReference type="ARBA" id="ARBA00023002"/>
    </source>
</evidence>
<keyword evidence="1 3" id="KW-0560">Oxidoreductase</keyword>
<evidence type="ECO:0000313" key="5">
    <source>
        <dbReference type="Ensembl" id="ENSJHYP00000013775.1"/>
    </source>
</evidence>
<dbReference type="FunFam" id="3.40.605.10:FF:000016">
    <property type="entry name" value="4-trimethylaminobutyraldehyde dehydrogenase isoform X1"/>
    <property type="match status" value="1"/>
</dbReference>
<evidence type="ECO:0000313" key="6">
    <source>
        <dbReference type="Proteomes" id="UP000694408"/>
    </source>
</evidence>
<dbReference type="PROSITE" id="PS00070">
    <property type="entry name" value="ALDEHYDE_DEHYDR_CYS"/>
    <property type="match status" value="1"/>
</dbReference>
<feature type="domain" description="Aldehyde dehydrogenase" evidence="4">
    <location>
        <begin position="57"/>
        <end position="379"/>
    </location>
</feature>
<dbReference type="InterPro" id="IPR015590">
    <property type="entry name" value="Aldehyde_DH_dom"/>
</dbReference>
<evidence type="ECO:0000259" key="4">
    <source>
        <dbReference type="Pfam" id="PF00171"/>
    </source>
</evidence>
<dbReference type="Pfam" id="PF00171">
    <property type="entry name" value="Aldedh"/>
    <property type="match status" value="1"/>
</dbReference>
<dbReference type="InterPro" id="IPR016160">
    <property type="entry name" value="Ald_DH_CS_CYS"/>
</dbReference>
<dbReference type="InterPro" id="IPR016162">
    <property type="entry name" value="Ald_DH_N"/>
</dbReference>
<feature type="active site" evidence="2">
    <location>
        <position position="282"/>
    </location>
</feature>
<dbReference type="PANTHER" id="PTHR11699">
    <property type="entry name" value="ALDEHYDE DEHYDROGENASE-RELATED"/>
    <property type="match status" value="1"/>
</dbReference>